<dbReference type="CDD" id="cd03257">
    <property type="entry name" value="ABC_NikE_OppD_transporters"/>
    <property type="match status" value="1"/>
</dbReference>
<dbReference type="PROSITE" id="PS50893">
    <property type="entry name" value="ABC_TRANSPORTER_2"/>
    <property type="match status" value="1"/>
</dbReference>
<evidence type="ECO:0000313" key="5">
    <source>
        <dbReference type="EMBL" id="SDH71275.1"/>
    </source>
</evidence>
<organism evidence="5 6">
    <name type="scientific">Alteribacillus bidgolensis</name>
    <dbReference type="NCBI Taxonomy" id="930129"/>
    <lineage>
        <taxon>Bacteria</taxon>
        <taxon>Bacillati</taxon>
        <taxon>Bacillota</taxon>
        <taxon>Bacilli</taxon>
        <taxon>Bacillales</taxon>
        <taxon>Bacillaceae</taxon>
        <taxon>Alteribacillus</taxon>
    </lineage>
</organism>
<dbReference type="SUPFAM" id="SSF52540">
    <property type="entry name" value="P-loop containing nucleoside triphosphate hydrolases"/>
    <property type="match status" value="1"/>
</dbReference>
<dbReference type="InterPro" id="IPR003593">
    <property type="entry name" value="AAA+_ATPase"/>
</dbReference>
<dbReference type="Gene3D" id="3.40.50.300">
    <property type="entry name" value="P-loop containing nucleotide triphosphate hydrolases"/>
    <property type="match status" value="1"/>
</dbReference>
<dbReference type="InterPro" id="IPR050319">
    <property type="entry name" value="ABC_transp_ATP-bind"/>
</dbReference>
<keyword evidence="2" id="KW-0547">Nucleotide-binding</keyword>
<keyword evidence="3" id="KW-0067">ATP-binding</keyword>
<accession>A0A1G8EN49</accession>
<dbReference type="STRING" id="930129.SAMN05216352_102301"/>
<dbReference type="Pfam" id="PF00005">
    <property type="entry name" value="ABC_tran"/>
    <property type="match status" value="1"/>
</dbReference>
<dbReference type="GO" id="GO:0055085">
    <property type="term" value="P:transmembrane transport"/>
    <property type="evidence" value="ECO:0007669"/>
    <property type="project" value="UniProtKB-ARBA"/>
</dbReference>
<gene>
    <name evidence="5" type="ORF">SAMN05216352_102301</name>
</gene>
<dbReference type="PANTHER" id="PTHR43776">
    <property type="entry name" value="TRANSPORT ATP-BINDING PROTEIN"/>
    <property type="match status" value="1"/>
</dbReference>
<dbReference type="Proteomes" id="UP000199017">
    <property type="component" value="Unassembled WGS sequence"/>
</dbReference>
<keyword evidence="6" id="KW-1185">Reference proteome</keyword>
<protein>
    <submittedName>
        <fullName evidence="5">ABC transporter</fullName>
    </submittedName>
</protein>
<dbReference type="GO" id="GO:0005524">
    <property type="term" value="F:ATP binding"/>
    <property type="evidence" value="ECO:0007669"/>
    <property type="project" value="UniProtKB-KW"/>
</dbReference>
<sequence length="266" mass="30458">MSLLELVQVTKEFPFRPRKHLWWKKAGRFQAVKQVSLQLNQGECLGVVGESGSGKSTLAKLIMNLVPVTKGDILLNGCSIRQMKDLEVFKRMQLVLQDSHSALHPKMSVREIIQEPLLNFFPGENIKREATCLQLMEMAGIDKNLLDRRPYQLSGGQKQRVCIARALAVKPDVIIFDESIASIDQEAQQSILNRLKYIQAQENVAYLFITHDIETLKEFCQRVAVMYEGEIIDIFEEWKISQLTHPYSRLLLETSEETEIKIAQES</sequence>
<reference evidence="5 6" key="1">
    <citation type="submission" date="2016-10" db="EMBL/GenBank/DDBJ databases">
        <authorList>
            <person name="de Groot N.N."/>
        </authorList>
    </citation>
    <scope>NUCLEOTIDE SEQUENCE [LARGE SCALE GENOMIC DNA]</scope>
    <source>
        <strain evidence="6">P4B,CCM 7963,CECT 7998,DSM 25260,IBRC-M 10614,KCTC 13821</strain>
    </source>
</reference>
<dbReference type="InterPro" id="IPR017871">
    <property type="entry name" value="ABC_transporter-like_CS"/>
</dbReference>
<dbReference type="SMART" id="SM00382">
    <property type="entry name" value="AAA"/>
    <property type="match status" value="1"/>
</dbReference>
<dbReference type="OrthoDB" id="9802264at2"/>
<evidence type="ECO:0000256" key="1">
    <source>
        <dbReference type="ARBA" id="ARBA00022448"/>
    </source>
</evidence>
<evidence type="ECO:0000256" key="2">
    <source>
        <dbReference type="ARBA" id="ARBA00022741"/>
    </source>
</evidence>
<name>A0A1G8EN49_9BACI</name>
<evidence type="ECO:0000259" key="4">
    <source>
        <dbReference type="PROSITE" id="PS50893"/>
    </source>
</evidence>
<dbReference type="PROSITE" id="PS00211">
    <property type="entry name" value="ABC_TRANSPORTER_1"/>
    <property type="match status" value="1"/>
</dbReference>
<dbReference type="AlphaFoldDB" id="A0A1G8EN49"/>
<feature type="domain" description="ABC transporter" evidence="4">
    <location>
        <begin position="4"/>
        <end position="253"/>
    </location>
</feature>
<proteinExistence type="predicted"/>
<evidence type="ECO:0000256" key="3">
    <source>
        <dbReference type="ARBA" id="ARBA00022840"/>
    </source>
</evidence>
<keyword evidence="1" id="KW-0813">Transport</keyword>
<dbReference type="InterPro" id="IPR003439">
    <property type="entry name" value="ABC_transporter-like_ATP-bd"/>
</dbReference>
<dbReference type="EMBL" id="FNDU01000002">
    <property type="protein sequence ID" value="SDH71275.1"/>
    <property type="molecule type" value="Genomic_DNA"/>
</dbReference>
<dbReference type="GO" id="GO:0016887">
    <property type="term" value="F:ATP hydrolysis activity"/>
    <property type="evidence" value="ECO:0007669"/>
    <property type="project" value="InterPro"/>
</dbReference>
<dbReference type="PANTHER" id="PTHR43776:SF8">
    <property type="entry name" value="ABC TRANSPORTER, ATP-BINDING PROTEIN"/>
    <property type="match status" value="1"/>
</dbReference>
<evidence type="ECO:0000313" key="6">
    <source>
        <dbReference type="Proteomes" id="UP000199017"/>
    </source>
</evidence>
<dbReference type="InterPro" id="IPR027417">
    <property type="entry name" value="P-loop_NTPase"/>
</dbReference>
<dbReference type="RefSeq" id="WP_091581516.1">
    <property type="nucleotide sequence ID" value="NZ_FNDU01000002.1"/>
</dbReference>